<dbReference type="Proteomes" id="UP001065322">
    <property type="component" value="Chromosome"/>
</dbReference>
<organism evidence="5 6">
    <name type="scientific">Thalassolituus hydrocarboniclasticus</name>
    <dbReference type="NCBI Taxonomy" id="2742796"/>
    <lineage>
        <taxon>Bacteria</taxon>
        <taxon>Pseudomonadati</taxon>
        <taxon>Pseudomonadota</taxon>
        <taxon>Gammaproteobacteria</taxon>
        <taxon>Oceanospirillales</taxon>
        <taxon>Oceanospirillaceae</taxon>
        <taxon>Thalassolituus</taxon>
    </lineage>
</organism>
<dbReference type="PANTHER" id="PTHR45138:SF9">
    <property type="entry name" value="DIGUANYLATE CYCLASE DGCM-RELATED"/>
    <property type="match status" value="1"/>
</dbReference>
<dbReference type="PROSITE" id="PS50887">
    <property type="entry name" value="GGDEF"/>
    <property type="match status" value="1"/>
</dbReference>
<feature type="domain" description="GGDEF" evidence="4">
    <location>
        <begin position="171"/>
        <end position="306"/>
    </location>
</feature>
<dbReference type="NCBIfam" id="TIGR00229">
    <property type="entry name" value="sensory_box"/>
    <property type="match status" value="1"/>
</dbReference>
<reference evidence="6" key="1">
    <citation type="submission" date="2020-06" db="EMBL/GenBank/DDBJ databases">
        <title>Thalassolituus marinus alknpb1M-1, a hydrocarbon-degrading bacterium isolated from the deep-sea overlying water using an in-situ strategy from the South China Sea basin.</title>
        <authorList>
            <person name="Dong C."/>
            <person name="Chen Y."/>
            <person name="Shao Z."/>
        </authorList>
    </citation>
    <scope>NUCLEOTIDE SEQUENCE [LARGE SCALE GENOMIC DNA]</scope>
    <source>
        <strain evidence="6">alknpb1M-1</strain>
    </source>
</reference>
<evidence type="ECO:0000256" key="2">
    <source>
        <dbReference type="ARBA" id="ARBA00034247"/>
    </source>
</evidence>
<comment type="catalytic activity">
    <reaction evidence="2">
        <text>2 GTP = 3',3'-c-di-GMP + 2 diphosphate</text>
        <dbReference type="Rhea" id="RHEA:24898"/>
        <dbReference type="ChEBI" id="CHEBI:33019"/>
        <dbReference type="ChEBI" id="CHEBI:37565"/>
        <dbReference type="ChEBI" id="CHEBI:58805"/>
        <dbReference type="EC" id="2.7.7.65"/>
    </reaction>
</comment>
<dbReference type="Gene3D" id="3.30.70.270">
    <property type="match status" value="1"/>
</dbReference>
<dbReference type="SUPFAM" id="SSF55785">
    <property type="entry name" value="PYP-like sensor domain (PAS domain)"/>
    <property type="match status" value="1"/>
</dbReference>
<protein>
    <recommendedName>
        <fullName evidence="1">diguanylate cyclase</fullName>
        <ecNumber evidence="1">2.7.7.65</ecNumber>
    </recommendedName>
</protein>
<keyword evidence="6" id="KW-1185">Reference proteome</keyword>
<dbReference type="EMBL" id="CP054475">
    <property type="protein sequence ID" value="UXD86469.1"/>
    <property type="molecule type" value="Genomic_DNA"/>
</dbReference>
<dbReference type="InterPro" id="IPR000160">
    <property type="entry name" value="GGDEF_dom"/>
</dbReference>
<dbReference type="PANTHER" id="PTHR45138">
    <property type="entry name" value="REGULATORY COMPONENTS OF SENSORY TRANSDUCTION SYSTEM"/>
    <property type="match status" value="1"/>
</dbReference>
<accession>A0ABY6A965</accession>
<dbReference type="SMART" id="SM00267">
    <property type="entry name" value="GGDEF"/>
    <property type="match status" value="1"/>
</dbReference>
<gene>
    <name evidence="5" type="ORF">HUF19_02975</name>
</gene>
<dbReference type="InterPro" id="IPR029787">
    <property type="entry name" value="Nucleotide_cyclase"/>
</dbReference>
<name>A0ABY6A965_9GAMM</name>
<feature type="domain" description="PAS" evidence="3">
    <location>
        <begin position="5"/>
        <end position="49"/>
    </location>
</feature>
<dbReference type="Pfam" id="PF00990">
    <property type="entry name" value="GGDEF"/>
    <property type="match status" value="1"/>
</dbReference>
<dbReference type="InterPro" id="IPR000014">
    <property type="entry name" value="PAS"/>
</dbReference>
<dbReference type="PROSITE" id="PS50112">
    <property type="entry name" value="PAS"/>
    <property type="match status" value="1"/>
</dbReference>
<dbReference type="InterPro" id="IPR043128">
    <property type="entry name" value="Rev_trsase/Diguanyl_cyclase"/>
</dbReference>
<evidence type="ECO:0000256" key="1">
    <source>
        <dbReference type="ARBA" id="ARBA00012528"/>
    </source>
</evidence>
<evidence type="ECO:0000313" key="6">
    <source>
        <dbReference type="Proteomes" id="UP001065322"/>
    </source>
</evidence>
<dbReference type="SUPFAM" id="SSF55073">
    <property type="entry name" value="Nucleotide cyclase"/>
    <property type="match status" value="1"/>
</dbReference>
<dbReference type="InterPro" id="IPR050469">
    <property type="entry name" value="Diguanylate_Cyclase"/>
</dbReference>
<dbReference type="Pfam" id="PF12860">
    <property type="entry name" value="PAS_7"/>
    <property type="match status" value="1"/>
</dbReference>
<evidence type="ECO:0000259" key="4">
    <source>
        <dbReference type="PROSITE" id="PS50887"/>
    </source>
</evidence>
<evidence type="ECO:0000259" key="3">
    <source>
        <dbReference type="PROSITE" id="PS50112"/>
    </source>
</evidence>
<sequence length="311" mass="35204">MNSQINDLLFRLLDETPNAFGVFDSNNQLLYCNANMASVFGLSRQQAKGLTHRELMRNAYSSGLGVRIDSEDFEQWINDVESRQRLDPVRTFESGLMNGEWLKITQVTIDNHLVLIGTNITELKDTEARLRAALEELSDVANTDVLTNAANRRHFFNRAGEELARAQRYQHPLCLMLLDIDYFKQVNDLFGHHAGDQVLQFFARFYENGLRKIDFFARLGGEEFVVLLPETQLHDAMTLANRLRKQLALQSIYTMPEEQKIQITVSTGVSQFEGSGDSVQTLLSRADEALYRAKAHGRNCCEAAAPWPAAG</sequence>
<evidence type="ECO:0000313" key="5">
    <source>
        <dbReference type="EMBL" id="UXD86469.1"/>
    </source>
</evidence>
<dbReference type="NCBIfam" id="TIGR00254">
    <property type="entry name" value="GGDEF"/>
    <property type="match status" value="1"/>
</dbReference>
<dbReference type="RefSeq" id="WP_260998426.1">
    <property type="nucleotide sequence ID" value="NZ_CP054475.1"/>
</dbReference>
<dbReference type="InterPro" id="IPR035965">
    <property type="entry name" value="PAS-like_dom_sf"/>
</dbReference>
<proteinExistence type="predicted"/>
<dbReference type="EC" id="2.7.7.65" evidence="1"/>
<dbReference type="Gene3D" id="3.30.450.20">
    <property type="entry name" value="PAS domain"/>
    <property type="match status" value="1"/>
</dbReference>
<dbReference type="CDD" id="cd01949">
    <property type="entry name" value="GGDEF"/>
    <property type="match status" value="1"/>
</dbReference>